<dbReference type="OrthoDB" id="3611744at2"/>
<organism evidence="2 3">
    <name type="scientific">Arachnia propionica</name>
    <dbReference type="NCBI Taxonomy" id="1750"/>
    <lineage>
        <taxon>Bacteria</taxon>
        <taxon>Bacillati</taxon>
        <taxon>Actinomycetota</taxon>
        <taxon>Actinomycetes</taxon>
        <taxon>Propionibacteriales</taxon>
        <taxon>Propionibacteriaceae</taxon>
        <taxon>Arachnia</taxon>
    </lineage>
</organism>
<dbReference type="Proteomes" id="UP000677180">
    <property type="component" value="Chromosome"/>
</dbReference>
<protein>
    <submittedName>
        <fullName evidence="1">WbqC family protein</fullName>
    </submittedName>
    <submittedName>
        <fullName evidence="2">WbqC-like protein family</fullName>
    </submittedName>
</protein>
<dbReference type="Proteomes" id="UP000273044">
    <property type="component" value="Chromosome"/>
</dbReference>
<gene>
    <name evidence="1" type="ORF">J5A53_01185</name>
    <name evidence="2" type="ORF">NCTC12967_02869</name>
</gene>
<evidence type="ECO:0000313" key="1">
    <source>
        <dbReference type="EMBL" id="QUC11353.1"/>
    </source>
</evidence>
<dbReference type="EMBL" id="CP072385">
    <property type="protein sequence ID" value="QUC11353.1"/>
    <property type="molecule type" value="Genomic_DNA"/>
</dbReference>
<proteinExistence type="predicted"/>
<reference evidence="2 3" key="1">
    <citation type="submission" date="2018-12" db="EMBL/GenBank/DDBJ databases">
        <authorList>
            <consortium name="Pathogen Informatics"/>
        </authorList>
    </citation>
    <scope>NUCLEOTIDE SEQUENCE [LARGE SCALE GENOMIC DNA]</scope>
    <source>
        <strain evidence="2 3">NCTC12967</strain>
    </source>
</reference>
<dbReference type="GeneID" id="64408279"/>
<dbReference type="InterPro" id="IPR014985">
    <property type="entry name" value="WbqC"/>
</dbReference>
<accession>A0A3N4D5R5</accession>
<dbReference type="OMA" id="PQYLPWL"/>
<reference evidence="1" key="2">
    <citation type="submission" date="2021-03" db="EMBL/GenBank/DDBJ databases">
        <title>Human Oral Microbial Genomes.</title>
        <authorList>
            <person name="Johnston C.D."/>
            <person name="Chen T."/>
            <person name="Dewhirst F.E."/>
        </authorList>
    </citation>
    <scope>NUCLEOTIDE SEQUENCE</scope>
    <source>
        <strain evidence="1">F0714</strain>
    </source>
</reference>
<name>A0A3N4D5R5_9ACTN</name>
<dbReference type="AlphaFoldDB" id="A0A3N4D5R5"/>
<keyword evidence="3" id="KW-1185">Reference proteome</keyword>
<dbReference type="RefSeq" id="WP_014847875.1">
    <property type="nucleotide sequence ID" value="NZ_CAJZDL010000107.1"/>
</dbReference>
<dbReference type="EMBL" id="LR134406">
    <property type="protein sequence ID" value="VEH71543.1"/>
    <property type="molecule type" value="Genomic_DNA"/>
</dbReference>
<evidence type="ECO:0000313" key="2">
    <source>
        <dbReference type="EMBL" id="VEH71543.1"/>
    </source>
</evidence>
<dbReference type="Pfam" id="PF08889">
    <property type="entry name" value="WbqC"/>
    <property type="match status" value="1"/>
</dbReference>
<evidence type="ECO:0000313" key="3">
    <source>
        <dbReference type="Proteomes" id="UP000273044"/>
    </source>
</evidence>
<sequence>MIVTIHQPNFAPWTGYFDKMTKADVFVLLDTVPFTKGGFQNRVKIKGPGGPQWLTIPVHTKGRLGQLTRDVETNELKPWRGDHVKTLQTLYGRCPGFETAKAMLEAVYARETTNLADLCTDLITRLRDHYAIPTKLVRASELEATGSASELLAAITAELGGDVYLSGPSGRNYLDESVFAERGIALDYHSFTPTPYPQPHGDFAGGLSMLDHLASGADPWW</sequence>